<feature type="transmembrane region" description="Helical" evidence="1">
    <location>
        <begin position="77"/>
        <end position="97"/>
    </location>
</feature>
<name>A0A923I707_9FIRM</name>
<gene>
    <name evidence="2" type="ORF">H8S23_08055</name>
</gene>
<dbReference type="Gene3D" id="1.10.10.1320">
    <property type="entry name" value="Anti-sigma factor, zinc-finger domain"/>
    <property type="match status" value="1"/>
</dbReference>
<dbReference type="EMBL" id="JACONZ010000002">
    <property type="protein sequence ID" value="MBC5581463.1"/>
    <property type="molecule type" value="Genomic_DNA"/>
</dbReference>
<comment type="caution">
    <text evidence="2">The sequence shown here is derived from an EMBL/GenBank/DDBJ whole genome shotgun (WGS) entry which is preliminary data.</text>
</comment>
<reference evidence="2" key="1">
    <citation type="submission" date="2020-08" db="EMBL/GenBank/DDBJ databases">
        <title>Genome public.</title>
        <authorList>
            <person name="Liu C."/>
            <person name="Sun Q."/>
        </authorList>
    </citation>
    <scope>NUCLEOTIDE SEQUENCE</scope>
    <source>
        <strain evidence="2">BX8</strain>
    </source>
</reference>
<evidence type="ECO:0000313" key="3">
    <source>
        <dbReference type="Proteomes" id="UP000659630"/>
    </source>
</evidence>
<dbReference type="RefSeq" id="WP_186887813.1">
    <property type="nucleotide sequence ID" value="NZ_JACONZ010000002.1"/>
</dbReference>
<proteinExistence type="predicted"/>
<organism evidence="2 3">
    <name type="scientific">Anaerofilum hominis</name>
    <dbReference type="NCBI Taxonomy" id="2763016"/>
    <lineage>
        <taxon>Bacteria</taxon>
        <taxon>Bacillati</taxon>
        <taxon>Bacillota</taxon>
        <taxon>Clostridia</taxon>
        <taxon>Eubacteriales</taxon>
        <taxon>Oscillospiraceae</taxon>
        <taxon>Anaerofilum</taxon>
    </lineage>
</organism>
<dbReference type="AlphaFoldDB" id="A0A923I707"/>
<keyword evidence="3" id="KW-1185">Reference proteome</keyword>
<keyword evidence="1" id="KW-1133">Transmembrane helix</keyword>
<dbReference type="InterPro" id="IPR041916">
    <property type="entry name" value="Anti_sigma_zinc_sf"/>
</dbReference>
<dbReference type="Proteomes" id="UP000659630">
    <property type="component" value="Unassembled WGS sequence"/>
</dbReference>
<evidence type="ECO:0000256" key="1">
    <source>
        <dbReference type="SAM" id="Phobius"/>
    </source>
</evidence>
<accession>A0A923I707</accession>
<sequence length="171" mass="18690">MDVFDDRTGHITDEGFAALLAGQLDELASLEAAEHLSFCDSCCARYADLLTGEALLEPEHSLVQPVMERAKRRSRVIFFRHAMKAGLAACLALTLWFTGVFTMLPSAVGAALPDRAAYRLEQQQRLNEAAEKELKEQLDASNAPADTLNTRISNAVGQLLNALNQKGESDK</sequence>
<evidence type="ECO:0000313" key="2">
    <source>
        <dbReference type="EMBL" id="MBC5581463.1"/>
    </source>
</evidence>
<protein>
    <recommendedName>
        <fullName evidence="4">Zinc-finger domain-containing protein</fullName>
    </recommendedName>
</protein>
<evidence type="ECO:0008006" key="4">
    <source>
        <dbReference type="Google" id="ProtNLM"/>
    </source>
</evidence>
<keyword evidence="1" id="KW-0812">Transmembrane</keyword>
<keyword evidence="1" id="KW-0472">Membrane</keyword>